<proteinExistence type="predicted"/>
<feature type="transmembrane region" description="Helical" evidence="1">
    <location>
        <begin position="267"/>
        <end position="284"/>
    </location>
</feature>
<keyword evidence="1" id="KW-1133">Transmembrane helix</keyword>
<organism evidence="2 3">
    <name type="scientific">Nocardioides cavernaquae</name>
    <dbReference type="NCBI Taxonomy" id="2321396"/>
    <lineage>
        <taxon>Bacteria</taxon>
        <taxon>Bacillati</taxon>
        <taxon>Actinomycetota</taxon>
        <taxon>Actinomycetes</taxon>
        <taxon>Propionibacteriales</taxon>
        <taxon>Nocardioidaceae</taxon>
        <taxon>Nocardioides</taxon>
    </lineage>
</organism>
<keyword evidence="3" id="KW-1185">Reference proteome</keyword>
<evidence type="ECO:0000256" key="1">
    <source>
        <dbReference type="SAM" id="Phobius"/>
    </source>
</evidence>
<accession>A0A3A5HDE9</accession>
<keyword evidence="1" id="KW-0812">Transmembrane</keyword>
<name>A0A3A5HDE9_9ACTN</name>
<sequence>MEGSGIRVLDLERGHLRSIALEGAAARSLGWSPDSRWLVWSGQQPQNWTKSSIGGRNKSAGGRIAPNATVSEPIPVRNESNQSVSIGSSGEAIVFGQSGRLEAIAPNGMATVVTDLQGRSPTGTGVVSPRGTQVALGTFEQGSSASFLRPPRPGVVPEVTERELAKDLDLYPGGAAVQPLGWLDDQLVLVEVTPANNDDPSYGRRHLVVMTAPNVPEEDWTYRVMTRFADDAGQTSSVSVAVDLMTLEHPTADFPPPDWPWSDERKALVIGLSVAGLLGCLLLARRVRRRRRGVLR</sequence>
<dbReference type="EMBL" id="QYRP01000002">
    <property type="protein sequence ID" value="RJS46034.1"/>
    <property type="molecule type" value="Genomic_DNA"/>
</dbReference>
<dbReference type="SUPFAM" id="SSF82171">
    <property type="entry name" value="DPP6 N-terminal domain-like"/>
    <property type="match status" value="1"/>
</dbReference>
<keyword evidence="1" id="KW-0472">Membrane</keyword>
<reference evidence="3" key="1">
    <citation type="submission" date="2018-09" db="EMBL/GenBank/DDBJ databases">
        <authorList>
            <person name="Zhu H."/>
        </authorList>
    </citation>
    <scope>NUCLEOTIDE SEQUENCE [LARGE SCALE GENOMIC DNA]</scope>
    <source>
        <strain evidence="3">K1W22B-1</strain>
    </source>
</reference>
<evidence type="ECO:0008006" key="4">
    <source>
        <dbReference type="Google" id="ProtNLM"/>
    </source>
</evidence>
<protein>
    <recommendedName>
        <fullName evidence="4">WD40 repeat domain-containing protein</fullName>
    </recommendedName>
</protein>
<evidence type="ECO:0000313" key="3">
    <source>
        <dbReference type="Proteomes" id="UP000276542"/>
    </source>
</evidence>
<dbReference type="Proteomes" id="UP000276542">
    <property type="component" value="Unassembled WGS sequence"/>
</dbReference>
<comment type="caution">
    <text evidence="2">The sequence shown here is derived from an EMBL/GenBank/DDBJ whole genome shotgun (WGS) entry which is preliminary data.</text>
</comment>
<dbReference type="AlphaFoldDB" id="A0A3A5HDE9"/>
<evidence type="ECO:0000313" key="2">
    <source>
        <dbReference type="EMBL" id="RJS46034.1"/>
    </source>
</evidence>
<gene>
    <name evidence="2" type="ORF">D4739_07240</name>
</gene>